<keyword evidence="2" id="KW-1185">Reference proteome</keyword>
<reference evidence="1 2" key="1">
    <citation type="submission" date="2013-02" db="EMBL/GenBank/DDBJ databases">
        <authorList>
            <person name="Lukaszewicz M."/>
            <person name="Biegalska A."/>
            <person name="Krasowska A."/>
        </authorList>
    </citation>
    <scope>NUCLEOTIDE SEQUENCE [LARGE SCALE GENOMIC DNA]</scope>
</reference>
<dbReference type="EMBL" id="KC699836">
    <property type="protein sequence ID" value="AGK86901.1"/>
    <property type="molecule type" value="Genomic_DNA"/>
</dbReference>
<protein>
    <submittedName>
        <fullName evidence="1">Uncharacterized protein</fullName>
    </submittedName>
</protein>
<dbReference type="OrthoDB" id="28694at10239"/>
<sequence length="79" mass="9192">MRGTIIELHNGYADNLESKLEKYVIGHYVLHMRKGQEGYAGHYTDNSTRKTFTFSAPGMSKKKIIKSFWDRVNKLKNLK</sequence>
<dbReference type="Proteomes" id="UP000258501">
    <property type="component" value="Segment"/>
</dbReference>
<name>R4JGL0_9CAUD</name>
<evidence type="ECO:0000313" key="2">
    <source>
        <dbReference type="Proteomes" id="UP000258501"/>
    </source>
</evidence>
<gene>
    <name evidence="1" type="ORF">SIOphi_00465</name>
</gene>
<organism evidence="1 2">
    <name type="scientific">Bacillus phage SIOphi</name>
    <dbReference type="NCBI Taxonomy" id="1285382"/>
    <lineage>
        <taxon>Viruses</taxon>
        <taxon>Duplodnaviria</taxon>
        <taxon>Heunggongvirae</taxon>
        <taxon>Uroviricota</taxon>
        <taxon>Caudoviricetes</taxon>
        <taxon>Herelleviridae</taxon>
        <taxon>Bastillevirinae</taxon>
        <taxon>Siophivirus</taxon>
        <taxon>Siophivirus SIOphi</taxon>
    </lineage>
</organism>
<evidence type="ECO:0000313" key="1">
    <source>
        <dbReference type="EMBL" id="AGK86901.1"/>
    </source>
</evidence>
<accession>R4JGL0</accession>
<proteinExistence type="predicted"/>